<evidence type="ECO:0000256" key="4">
    <source>
        <dbReference type="ARBA" id="ARBA00024195"/>
    </source>
</evidence>
<dbReference type="PRINTS" id="PR00722">
    <property type="entry name" value="CHYMOTRYPSIN"/>
</dbReference>
<dbReference type="Gene3D" id="2.40.10.10">
    <property type="entry name" value="Trypsin-like serine proteases"/>
    <property type="match status" value="2"/>
</dbReference>
<dbReference type="SMR" id="A0A482XE40"/>
<feature type="signal peptide" evidence="5">
    <location>
        <begin position="1"/>
        <end position="17"/>
    </location>
</feature>
<dbReference type="EMBL" id="QKKF02011937">
    <property type="protein sequence ID" value="RZF43952.1"/>
    <property type="molecule type" value="Genomic_DNA"/>
</dbReference>
<dbReference type="GO" id="GO:0004252">
    <property type="term" value="F:serine-type endopeptidase activity"/>
    <property type="evidence" value="ECO:0007669"/>
    <property type="project" value="InterPro"/>
</dbReference>
<dbReference type="SUPFAM" id="SSF50494">
    <property type="entry name" value="Trypsin-like serine proteases"/>
    <property type="match status" value="1"/>
</dbReference>
<dbReference type="InterPro" id="IPR018114">
    <property type="entry name" value="TRYPSIN_HIS"/>
</dbReference>
<keyword evidence="8" id="KW-1185">Reference proteome</keyword>
<evidence type="ECO:0000256" key="5">
    <source>
        <dbReference type="SAM" id="SignalP"/>
    </source>
</evidence>
<dbReference type="PROSITE" id="PS00134">
    <property type="entry name" value="TRYPSIN_HIS"/>
    <property type="match status" value="1"/>
</dbReference>
<evidence type="ECO:0000313" key="8">
    <source>
        <dbReference type="Proteomes" id="UP000291343"/>
    </source>
</evidence>
<keyword evidence="1 5" id="KW-0732">Signal</keyword>
<name>A0A482XE40_LAOST</name>
<evidence type="ECO:0000256" key="2">
    <source>
        <dbReference type="ARBA" id="ARBA00023157"/>
    </source>
</evidence>
<dbReference type="InParanoid" id="A0A482XE40"/>
<comment type="similarity">
    <text evidence="4">Belongs to the peptidase S1 family. CLIP subfamily.</text>
</comment>
<proteinExistence type="inferred from homology"/>
<dbReference type="InterPro" id="IPR001254">
    <property type="entry name" value="Trypsin_dom"/>
</dbReference>
<dbReference type="GO" id="GO:0006508">
    <property type="term" value="P:proteolysis"/>
    <property type="evidence" value="ECO:0007669"/>
    <property type="project" value="InterPro"/>
</dbReference>
<organism evidence="7 8">
    <name type="scientific">Laodelphax striatellus</name>
    <name type="common">Small brown planthopper</name>
    <name type="synonym">Delphax striatella</name>
    <dbReference type="NCBI Taxonomy" id="195883"/>
    <lineage>
        <taxon>Eukaryota</taxon>
        <taxon>Metazoa</taxon>
        <taxon>Ecdysozoa</taxon>
        <taxon>Arthropoda</taxon>
        <taxon>Hexapoda</taxon>
        <taxon>Insecta</taxon>
        <taxon>Pterygota</taxon>
        <taxon>Neoptera</taxon>
        <taxon>Paraneoptera</taxon>
        <taxon>Hemiptera</taxon>
        <taxon>Auchenorrhyncha</taxon>
        <taxon>Fulgoroidea</taxon>
        <taxon>Delphacidae</taxon>
        <taxon>Criomorphinae</taxon>
        <taxon>Laodelphax</taxon>
    </lineage>
</organism>
<evidence type="ECO:0000256" key="1">
    <source>
        <dbReference type="ARBA" id="ARBA00022729"/>
    </source>
</evidence>
<dbReference type="PROSITE" id="PS50240">
    <property type="entry name" value="TRYPSIN_DOM"/>
    <property type="match status" value="1"/>
</dbReference>
<comment type="caution">
    <text evidence="7">The sequence shown here is derived from an EMBL/GenBank/DDBJ whole genome shotgun (WGS) entry which is preliminary data.</text>
</comment>
<dbReference type="PANTHER" id="PTHR24253:SF153">
    <property type="entry name" value="SERINE PROTEASE HEPSIN"/>
    <property type="match status" value="1"/>
</dbReference>
<accession>A0A482XE40</accession>
<dbReference type="Proteomes" id="UP000291343">
    <property type="component" value="Unassembled WGS sequence"/>
</dbReference>
<dbReference type="OrthoDB" id="6629601at2759"/>
<evidence type="ECO:0000256" key="3">
    <source>
        <dbReference type="ARBA" id="ARBA00023180"/>
    </source>
</evidence>
<gene>
    <name evidence="7" type="ORF">LSTR_LSTR006760</name>
</gene>
<keyword evidence="3" id="KW-0325">Glycoprotein</keyword>
<dbReference type="InterPro" id="IPR043504">
    <property type="entry name" value="Peptidase_S1_PA_chymotrypsin"/>
</dbReference>
<keyword evidence="2" id="KW-1015">Disulfide bond</keyword>
<dbReference type="Pfam" id="PF00089">
    <property type="entry name" value="Trypsin"/>
    <property type="match status" value="1"/>
</dbReference>
<dbReference type="CDD" id="cd00190">
    <property type="entry name" value="Tryp_SPc"/>
    <property type="match status" value="1"/>
</dbReference>
<dbReference type="PANTHER" id="PTHR24253">
    <property type="entry name" value="TRANSMEMBRANE PROTEASE SERINE"/>
    <property type="match status" value="1"/>
</dbReference>
<dbReference type="InterPro" id="IPR009003">
    <property type="entry name" value="Peptidase_S1_PA"/>
</dbReference>
<feature type="chain" id="PRO_5019770679" description="Peptidase S1 domain-containing protein" evidence="5">
    <location>
        <begin position="18"/>
        <end position="317"/>
    </location>
</feature>
<dbReference type="STRING" id="195883.A0A482XE40"/>
<evidence type="ECO:0000259" key="6">
    <source>
        <dbReference type="PROSITE" id="PS50240"/>
    </source>
</evidence>
<reference evidence="7 8" key="1">
    <citation type="journal article" date="2017" name="Gigascience">
        <title>Genome sequence of the small brown planthopper, Laodelphax striatellus.</title>
        <authorList>
            <person name="Zhu J."/>
            <person name="Jiang F."/>
            <person name="Wang X."/>
            <person name="Yang P."/>
            <person name="Bao Y."/>
            <person name="Zhao W."/>
            <person name="Wang W."/>
            <person name="Lu H."/>
            <person name="Wang Q."/>
            <person name="Cui N."/>
            <person name="Li J."/>
            <person name="Chen X."/>
            <person name="Luo L."/>
            <person name="Yu J."/>
            <person name="Kang L."/>
            <person name="Cui F."/>
        </authorList>
    </citation>
    <scope>NUCLEOTIDE SEQUENCE [LARGE SCALE GENOMIC DNA]</scope>
    <source>
        <strain evidence="7">Lst14</strain>
    </source>
</reference>
<dbReference type="FunFam" id="2.40.10.10:FF:000028">
    <property type="entry name" value="Serine protease easter"/>
    <property type="match status" value="1"/>
</dbReference>
<sequence length="317" mass="34722">MMRIPVFGLVQIILASTLTMQQQDFDPTTHSSWHLVNDQIFNNIPLTVCGLQPAVKIFGGQNAGLGEFPWMVHVMVDKINDVTGEKLFHICGGSIISKKYILSAAHCFAIAKYSISNITIRVGEYDLTQDPDCDSAGVCAPSAIEYPTSKVTVHPDFTPEDPDDPDDYNALADIAVVKIDGEFIFSDFVLPICLEYGDLLEQDYAGEIAETIGWGVWGVVGNETQYPVTLQKVSLEIIDVNICTQLLGTSSFQNNQLYESHICAGTQTKFSHSGDSGSPLFIAKSVDGGTPRQYQIGVFVSEYGINDTYWYGGKPPN</sequence>
<dbReference type="AlphaFoldDB" id="A0A482XE40"/>
<dbReference type="SMART" id="SM00020">
    <property type="entry name" value="Tryp_SPc"/>
    <property type="match status" value="1"/>
</dbReference>
<evidence type="ECO:0000313" key="7">
    <source>
        <dbReference type="EMBL" id="RZF43952.1"/>
    </source>
</evidence>
<feature type="domain" description="Peptidase S1" evidence="6">
    <location>
        <begin position="57"/>
        <end position="309"/>
    </location>
</feature>
<dbReference type="InterPro" id="IPR001314">
    <property type="entry name" value="Peptidase_S1A"/>
</dbReference>
<protein>
    <recommendedName>
        <fullName evidence="6">Peptidase S1 domain-containing protein</fullName>
    </recommendedName>
</protein>